<accession>A0A4Q1KF75</accession>
<evidence type="ECO:0000313" key="6">
    <source>
        <dbReference type="EMBL" id="RXR26589.1"/>
    </source>
</evidence>
<dbReference type="InterPro" id="IPR006665">
    <property type="entry name" value="OmpA-like"/>
</dbReference>
<name>A0A4Q1KF75_9FLAO</name>
<dbReference type="InterPro" id="IPR036737">
    <property type="entry name" value="OmpA-like_sf"/>
</dbReference>
<proteinExistence type="predicted"/>
<evidence type="ECO:0000259" key="5">
    <source>
        <dbReference type="PROSITE" id="PS51123"/>
    </source>
</evidence>
<dbReference type="InterPro" id="IPR050330">
    <property type="entry name" value="Bact_OuterMem_StrucFunc"/>
</dbReference>
<organism evidence="6 7">
    <name type="scientific">Flavobacterium piscinae</name>
    <dbReference type="NCBI Taxonomy" id="2506424"/>
    <lineage>
        <taxon>Bacteria</taxon>
        <taxon>Pseudomonadati</taxon>
        <taxon>Bacteroidota</taxon>
        <taxon>Flavobacteriia</taxon>
        <taxon>Flavobacteriales</taxon>
        <taxon>Flavobacteriaceae</taxon>
        <taxon>Flavobacterium</taxon>
    </lineage>
</organism>
<dbReference type="Proteomes" id="UP000289734">
    <property type="component" value="Unassembled WGS sequence"/>
</dbReference>
<evidence type="ECO:0000256" key="4">
    <source>
        <dbReference type="PROSITE-ProRule" id="PRU00473"/>
    </source>
</evidence>
<dbReference type="SUPFAM" id="SSF103088">
    <property type="entry name" value="OmpA-like"/>
    <property type="match status" value="1"/>
</dbReference>
<evidence type="ECO:0000313" key="7">
    <source>
        <dbReference type="Proteomes" id="UP000289734"/>
    </source>
</evidence>
<gene>
    <name evidence="6" type="ORF">EQG68_14885</name>
</gene>
<keyword evidence="2 4" id="KW-0472">Membrane</keyword>
<protein>
    <submittedName>
        <fullName evidence="6">Cell envelope biogenesis protein OmpA</fullName>
    </submittedName>
</protein>
<dbReference type="EMBL" id="SBKQ01000033">
    <property type="protein sequence ID" value="RXR26589.1"/>
    <property type="molecule type" value="Genomic_DNA"/>
</dbReference>
<dbReference type="Pfam" id="PF00691">
    <property type="entry name" value="OmpA"/>
    <property type="match status" value="1"/>
</dbReference>
<keyword evidence="3" id="KW-0998">Cell outer membrane</keyword>
<feature type="non-terminal residue" evidence="6">
    <location>
        <position position="1"/>
    </location>
</feature>
<dbReference type="RefSeq" id="WP_164975477.1">
    <property type="nucleotide sequence ID" value="NZ_SBKQ01000033.1"/>
</dbReference>
<dbReference type="GO" id="GO:0009279">
    <property type="term" value="C:cell outer membrane"/>
    <property type="evidence" value="ECO:0007669"/>
    <property type="project" value="UniProtKB-SubCell"/>
</dbReference>
<dbReference type="Gene3D" id="3.30.1330.60">
    <property type="entry name" value="OmpA-like domain"/>
    <property type="match status" value="1"/>
</dbReference>
<feature type="domain" description="OmpA-like" evidence="5">
    <location>
        <begin position="142"/>
        <end position="260"/>
    </location>
</feature>
<dbReference type="PRINTS" id="PR01021">
    <property type="entry name" value="OMPADOMAIN"/>
</dbReference>
<dbReference type="Pfam" id="PF13620">
    <property type="entry name" value="CarboxypepD_reg"/>
    <property type="match status" value="1"/>
</dbReference>
<dbReference type="PROSITE" id="PS51123">
    <property type="entry name" value="OMPA_2"/>
    <property type="match status" value="1"/>
</dbReference>
<dbReference type="Gene3D" id="2.60.40.1120">
    <property type="entry name" value="Carboxypeptidase-like, regulatory domain"/>
    <property type="match status" value="1"/>
</dbReference>
<comment type="caution">
    <text evidence="6">The sequence shown here is derived from an EMBL/GenBank/DDBJ whole genome shotgun (WGS) entry which is preliminary data.</text>
</comment>
<dbReference type="SUPFAM" id="SSF49464">
    <property type="entry name" value="Carboxypeptidase regulatory domain-like"/>
    <property type="match status" value="1"/>
</dbReference>
<evidence type="ECO:0000256" key="1">
    <source>
        <dbReference type="ARBA" id="ARBA00004442"/>
    </source>
</evidence>
<comment type="subcellular location">
    <subcellularLocation>
        <location evidence="1">Cell outer membrane</location>
    </subcellularLocation>
</comment>
<dbReference type="PANTHER" id="PTHR30329:SF21">
    <property type="entry name" value="LIPOPROTEIN YIAD-RELATED"/>
    <property type="match status" value="1"/>
</dbReference>
<dbReference type="AlphaFoldDB" id="A0A4Q1KF75"/>
<reference evidence="7" key="1">
    <citation type="submission" date="2019-01" db="EMBL/GenBank/DDBJ databases">
        <title>Cytophagaceae bacterium strain CAR-16.</title>
        <authorList>
            <person name="Chen W.-M."/>
        </authorList>
    </citation>
    <scope>NUCLEOTIDE SEQUENCE [LARGE SCALE GENOMIC DNA]</scope>
    <source>
        <strain evidence="7">ICH-30</strain>
    </source>
</reference>
<dbReference type="InterPro" id="IPR006664">
    <property type="entry name" value="OMP_bac"/>
</dbReference>
<dbReference type="InterPro" id="IPR008969">
    <property type="entry name" value="CarboxyPept-like_regulatory"/>
</dbReference>
<evidence type="ECO:0000256" key="3">
    <source>
        <dbReference type="ARBA" id="ARBA00023237"/>
    </source>
</evidence>
<dbReference type="CDD" id="cd07185">
    <property type="entry name" value="OmpA_C-like"/>
    <property type="match status" value="1"/>
</dbReference>
<keyword evidence="7" id="KW-1185">Reference proteome</keyword>
<evidence type="ECO:0000256" key="2">
    <source>
        <dbReference type="ARBA" id="ARBA00023136"/>
    </source>
</evidence>
<sequence>YDMTKGESTNLGKPINSEKDDFAFSLNAEKNIGFLSTNRSGVDNIYLATPVCGVEVITVVTDAKTGKALANAKVAIVDEKKNVIATETSGANGEVAYYVECNKAYTIQASKDGYESNTFAVAASKGEARKVDAALNPIDVIVTEKEIVLNAIFFEFNKSNITQEGAFELDKLVQVLQNNKNMVILVKSHTDNRGSEAYNLRLSDARAKSTVQYILSKGISKEQISGKGMGETEPKVDCKETCSEEQHAQNRRSEFLIVKK</sequence>
<dbReference type="PANTHER" id="PTHR30329">
    <property type="entry name" value="STATOR ELEMENT OF FLAGELLAR MOTOR COMPLEX"/>
    <property type="match status" value="1"/>
</dbReference>